<protein>
    <submittedName>
        <fullName evidence="1">Uncharacterized protein</fullName>
    </submittedName>
</protein>
<sequence length="211" mass="24813">MSIIKNSLKNNILPIHSSGLLAVFVLIHLTSCGSSIKLKDVELSEISIDTSFYFDNFPYMTNQTNYRFISFLDALAITDTPTGAIYMDFTEDEDLRISYQNQRGKLVSKTYTGTFENNYYQVYFERKNIGLPPLYWETKIDRMQLAINKEGSLVINHKYKHGKYYFFGLIFHNVTDDLLYDQQVSRNQQQLFFRKKNESDMTSEEDFRLFL</sequence>
<organism evidence="1 2">
    <name type="scientific">Psychroflexus maritimus</name>
    <dbReference type="NCBI Taxonomy" id="2714865"/>
    <lineage>
        <taxon>Bacteria</taxon>
        <taxon>Pseudomonadati</taxon>
        <taxon>Bacteroidota</taxon>
        <taxon>Flavobacteriia</taxon>
        <taxon>Flavobacteriales</taxon>
        <taxon>Flavobacteriaceae</taxon>
        <taxon>Psychroflexus</taxon>
    </lineage>
</organism>
<comment type="caution">
    <text evidence="1">The sequence shown here is derived from an EMBL/GenBank/DDBJ whole genome shotgun (WGS) entry which is preliminary data.</text>
</comment>
<name>A0A967ACB5_9FLAO</name>
<gene>
    <name evidence="1" type="ORF">G7034_01830</name>
</gene>
<evidence type="ECO:0000313" key="1">
    <source>
        <dbReference type="EMBL" id="NGZ88988.1"/>
    </source>
</evidence>
<dbReference type="AlphaFoldDB" id="A0A967ACB5"/>
<dbReference type="Proteomes" id="UP000643701">
    <property type="component" value="Unassembled WGS sequence"/>
</dbReference>
<keyword evidence="2" id="KW-1185">Reference proteome</keyword>
<accession>A0A967ACB5</accession>
<dbReference type="RefSeq" id="WP_166399258.1">
    <property type="nucleotide sequence ID" value="NZ_JAANAS010000013.1"/>
</dbReference>
<proteinExistence type="predicted"/>
<dbReference type="EMBL" id="JAANAS010000013">
    <property type="protein sequence ID" value="NGZ88988.1"/>
    <property type="molecule type" value="Genomic_DNA"/>
</dbReference>
<evidence type="ECO:0000313" key="2">
    <source>
        <dbReference type="Proteomes" id="UP000643701"/>
    </source>
</evidence>
<reference evidence="1" key="1">
    <citation type="submission" date="2020-03" db="EMBL/GenBank/DDBJ databases">
        <title>Psychroflexus Maritimus sp. nov., isolate from marine sediment.</title>
        <authorList>
            <person name="Zhong Y.-L."/>
        </authorList>
    </citation>
    <scope>NUCLEOTIDE SEQUENCE</scope>
    <source>
        <strain evidence="1">C1</strain>
    </source>
</reference>